<keyword evidence="1" id="KW-0472">Membrane</keyword>
<dbReference type="InterPro" id="IPR005185">
    <property type="entry name" value="YccF"/>
</dbReference>
<feature type="transmembrane region" description="Helical" evidence="1">
    <location>
        <begin position="21"/>
        <end position="42"/>
    </location>
</feature>
<dbReference type="AlphaFoldDB" id="G9XI31"/>
<feature type="domain" description="Inner membrane component" evidence="2">
    <location>
        <begin position="85"/>
        <end position="134"/>
    </location>
</feature>
<reference evidence="3 4" key="1">
    <citation type="submission" date="2011-08" db="EMBL/GenBank/DDBJ databases">
        <authorList>
            <person name="Weinstock G."/>
            <person name="Sodergren E."/>
            <person name="Clifton S."/>
            <person name="Fulton L."/>
            <person name="Fulton B."/>
            <person name="Courtney L."/>
            <person name="Fronick C."/>
            <person name="Harrison M."/>
            <person name="Strong C."/>
            <person name="Farmer C."/>
            <person name="Delahaunty K."/>
            <person name="Markovic C."/>
            <person name="Hall O."/>
            <person name="Minx P."/>
            <person name="Tomlinson C."/>
            <person name="Mitreva M."/>
            <person name="Hou S."/>
            <person name="Chen J."/>
            <person name="Wollam A."/>
            <person name="Pepin K.H."/>
            <person name="Johnson M."/>
            <person name="Bhonagiri V."/>
            <person name="Zhang X."/>
            <person name="Suruliraj S."/>
            <person name="Warren W."/>
            <person name="Chinwalla A."/>
            <person name="Mardis E.R."/>
            <person name="Wilson R.K."/>
        </authorList>
    </citation>
    <scope>NUCLEOTIDE SEQUENCE [LARGE SCALE GENOMIC DNA]</scope>
    <source>
        <strain evidence="3 4">DP7</strain>
    </source>
</reference>
<gene>
    <name evidence="3" type="ORF">HMPREF0322_00607</name>
</gene>
<organism evidence="3 4">
    <name type="scientific">Desulfitobacterium hafniense DP7</name>
    <dbReference type="NCBI Taxonomy" id="537010"/>
    <lineage>
        <taxon>Bacteria</taxon>
        <taxon>Bacillati</taxon>
        <taxon>Bacillota</taxon>
        <taxon>Clostridia</taxon>
        <taxon>Eubacteriales</taxon>
        <taxon>Desulfitobacteriaceae</taxon>
        <taxon>Desulfitobacterium</taxon>
    </lineage>
</organism>
<protein>
    <recommendedName>
        <fullName evidence="2">Inner membrane component domain-containing protein</fullName>
    </recommendedName>
</protein>
<dbReference type="InterPro" id="IPR031308">
    <property type="entry name" value="UCP028777"/>
</dbReference>
<feature type="transmembrane region" description="Helical" evidence="1">
    <location>
        <begin position="99"/>
        <end position="120"/>
    </location>
</feature>
<dbReference type="NCBIfam" id="NF008740">
    <property type="entry name" value="PRK11770.1-2"/>
    <property type="match status" value="1"/>
</dbReference>
<dbReference type="GO" id="GO:0005886">
    <property type="term" value="C:plasma membrane"/>
    <property type="evidence" value="ECO:0007669"/>
    <property type="project" value="TreeGrafter"/>
</dbReference>
<keyword evidence="1" id="KW-0812">Transmembrane</keyword>
<dbReference type="PATRIC" id="fig|537010.4.peg.563"/>
<dbReference type="HOGENOM" id="CLU_120384_1_0_9"/>
<dbReference type="PANTHER" id="PTHR42903:SF1">
    <property type="entry name" value="INNER MEMBRANE PROTEIN YCCF"/>
    <property type="match status" value="1"/>
</dbReference>
<keyword evidence="1" id="KW-1133">Transmembrane helix</keyword>
<feature type="transmembrane region" description="Helical" evidence="1">
    <location>
        <begin position="76"/>
        <end position="93"/>
    </location>
</feature>
<name>G9XI31_DESHA</name>
<evidence type="ECO:0000313" key="3">
    <source>
        <dbReference type="EMBL" id="EHL08675.1"/>
    </source>
</evidence>
<dbReference type="Proteomes" id="UP000004416">
    <property type="component" value="Unassembled WGS sequence"/>
</dbReference>
<proteinExistence type="predicted"/>
<dbReference type="PANTHER" id="PTHR42903">
    <property type="entry name" value="INNER MEMBRANE PROTEIN YCCF"/>
    <property type="match status" value="1"/>
</dbReference>
<sequence>MRTITAKLRIYGWSGGKRMNVLGNIIWLVFGGILAAIAWFLAGLILCITIIGIPFGLQCFKIAQFVLLPFGKDIELGNFGVGGLLLNILWILLFGWELAVGHLVIGLLLCLTVLGIPFGIQHFKFAQLAFIPFGAKIR</sequence>
<feature type="transmembrane region" description="Helical" evidence="1">
    <location>
        <begin position="48"/>
        <end position="69"/>
    </location>
</feature>
<evidence type="ECO:0000259" key="2">
    <source>
        <dbReference type="Pfam" id="PF03733"/>
    </source>
</evidence>
<dbReference type="Pfam" id="PF03733">
    <property type="entry name" value="YccF"/>
    <property type="match status" value="2"/>
</dbReference>
<evidence type="ECO:0000256" key="1">
    <source>
        <dbReference type="SAM" id="Phobius"/>
    </source>
</evidence>
<dbReference type="EMBL" id="AFZX01000016">
    <property type="protein sequence ID" value="EHL08675.1"/>
    <property type="molecule type" value="Genomic_DNA"/>
</dbReference>
<comment type="caution">
    <text evidence="3">The sequence shown here is derived from an EMBL/GenBank/DDBJ whole genome shotgun (WGS) entry which is preliminary data.</text>
</comment>
<evidence type="ECO:0000313" key="4">
    <source>
        <dbReference type="Proteomes" id="UP000004416"/>
    </source>
</evidence>
<dbReference type="PIRSF" id="PIRSF028777">
    <property type="entry name" value="UCP028777"/>
    <property type="match status" value="1"/>
</dbReference>
<dbReference type="InterPro" id="IPR052937">
    <property type="entry name" value="Inner_membrane_protein"/>
</dbReference>
<feature type="domain" description="Inner membrane component" evidence="2">
    <location>
        <begin position="22"/>
        <end position="72"/>
    </location>
</feature>
<accession>G9XI31</accession>